<proteinExistence type="predicted"/>
<dbReference type="AlphaFoldDB" id="A0A200R0L3"/>
<accession>A0A200R0L3</accession>
<dbReference type="Proteomes" id="UP000195402">
    <property type="component" value="Unassembled WGS sequence"/>
</dbReference>
<dbReference type="EMBL" id="MVGT01000612">
    <property type="protein sequence ID" value="OVA16218.1"/>
    <property type="molecule type" value="Genomic_DNA"/>
</dbReference>
<dbReference type="GO" id="GO:0003723">
    <property type="term" value="F:RNA binding"/>
    <property type="evidence" value="ECO:0007669"/>
    <property type="project" value="InterPro"/>
</dbReference>
<gene>
    <name evidence="2" type="ORF">BVC80_607g3</name>
</gene>
<evidence type="ECO:0000313" key="3">
    <source>
        <dbReference type="Proteomes" id="UP000195402"/>
    </source>
</evidence>
<dbReference type="GO" id="GO:0009451">
    <property type="term" value="P:RNA modification"/>
    <property type="evidence" value="ECO:0007669"/>
    <property type="project" value="InterPro"/>
</dbReference>
<comment type="caution">
    <text evidence="2">The sequence shown here is derived from an EMBL/GenBank/DDBJ whole genome shotgun (WGS) entry which is preliminary data.</text>
</comment>
<dbReference type="PANTHER" id="PTHR47926">
    <property type="entry name" value="PENTATRICOPEPTIDE REPEAT-CONTAINING PROTEIN"/>
    <property type="match status" value="1"/>
</dbReference>
<protein>
    <submittedName>
        <fullName evidence="2">Pentatricopeptide repeat</fullName>
    </submittedName>
</protein>
<evidence type="ECO:0000313" key="2">
    <source>
        <dbReference type="EMBL" id="OVA16218.1"/>
    </source>
</evidence>
<dbReference type="InterPro" id="IPR002885">
    <property type="entry name" value="PPR_rpt"/>
</dbReference>
<dbReference type="InterPro" id="IPR046960">
    <property type="entry name" value="PPR_At4g14850-like_plant"/>
</dbReference>
<dbReference type="Gene3D" id="1.25.40.10">
    <property type="entry name" value="Tetratricopeptide repeat domain"/>
    <property type="match status" value="1"/>
</dbReference>
<sequence>MPLQLIKHQSCSYSFNSIIRTYLGSGHPVKALTHLTQFRELGLLPNNFTIPSLLKQCFNIYQPSIHGENIHAFAIKTGCFQDVLISTGKVEMYFNYGYFSASHQMFDEIPDRAIVLWTALVSRFSQNGLDDEAVNFF</sequence>
<dbReference type="OrthoDB" id="1284223at2759"/>
<keyword evidence="3" id="KW-1185">Reference proteome</keyword>
<reference evidence="2 3" key="1">
    <citation type="journal article" date="2017" name="Mol. Plant">
        <title>The Genome of Medicinal Plant Macleaya cordata Provides New Insights into Benzylisoquinoline Alkaloids Metabolism.</title>
        <authorList>
            <person name="Liu X."/>
            <person name="Liu Y."/>
            <person name="Huang P."/>
            <person name="Ma Y."/>
            <person name="Qing Z."/>
            <person name="Tang Q."/>
            <person name="Cao H."/>
            <person name="Cheng P."/>
            <person name="Zheng Y."/>
            <person name="Yuan Z."/>
            <person name="Zhou Y."/>
            <person name="Liu J."/>
            <person name="Tang Z."/>
            <person name="Zhuo Y."/>
            <person name="Zhang Y."/>
            <person name="Yu L."/>
            <person name="Huang J."/>
            <person name="Yang P."/>
            <person name="Peng Q."/>
            <person name="Zhang J."/>
            <person name="Jiang W."/>
            <person name="Zhang Z."/>
            <person name="Lin K."/>
            <person name="Ro D.K."/>
            <person name="Chen X."/>
            <person name="Xiong X."/>
            <person name="Shang Y."/>
            <person name="Huang S."/>
            <person name="Zeng J."/>
        </authorList>
    </citation>
    <scope>NUCLEOTIDE SEQUENCE [LARGE SCALE GENOMIC DNA]</scope>
    <source>
        <strain evidence="3">cv. BLH2017</strain>
        <tissue evidence="2">Root</tissue>
    </source>
</reference>
<dbReference type="STRING" id="56857.A0A200R0L3"/>
<dbReference type="InterPro" id="IPR011990">
    <property type="entry name" value="TPR-like_helical_dom_sf"/>
</dbReference>
<dbReference type="PANTHER" id="PTHR47926:SF347">
    <property type="entry name" value="PENTATRICOPEPTIDE REPEAT-CONTAINING PROTEIN"/>
    <property type="match status" value="1"/>
</dbReference>
<dbReference type="Pfam" id="PF01535">
    <property type="entry name" value="PPR"/>
    <property type="match status" value="1"/>
</dbReference>
<keyword evidence="1" id="KW-0677">Repeat</keyword>
<name>A0A200R0L3_MACCD</name>
<dbReference type="InParanoid" id="A0A200R0L3"/>
<organism evidence="2 3">
    <name type="scientific">Macleaya cordata</name>
    <name type="common">Five-seeded plume-poppy</name>
    <name type="synonym">Bocconia cordata</name>
    <dbReference type="NCBI Taxonomy" id="56857"/>
    <lineage>
        <taxon>Eukaryota</taxon>
        <taxon>Viridiplantae</taxon>
        <taxon>Streptophyta</taxon>
        <taxon>Embryophyta</taxon>
        <taxon>Tracheophyta</taxon>
        <taxon>Spermatophyta</taxon>
        <taxon>Magnoliopsida</taxon>
        <taxon>Ranunculales</taxon>
        <taxon>Papaveraceae</taxon>
        <taxon>Papaveroideae</taxon>
        <taxon>Macleaya</taxon>
    </lineage>
</organism>
<evidence type="ECO:0000256" key="1">
    <source>
        <dbReference type="ARBA" id="ARBA00022737"/>
    </source>
</evidence>